<feature type="transmembrane region" description="Helical" evidence="7">
    <location>
        <begin position="60"/>
        <end position="78"/>
    </location>
</feature>
<dbReference type="InterPro" id="IPR036259">
    <property type="entry name" value="MFS_trans_sf"/>
</dbReference>
<feature type="transmembrane region" description="Helical" evidence="7">
    <location>
        <begin position="174"/>
        <end position="198"/>
    </location>
</feature>
<keyword evidence="4 7" id="KW-0812">Transmembrane</keyword>
<evidence type="ECO:0000313" key="9">
    <source>
        <dbReference type="EMBL" id="GAB47709.1"/>
    </source>
</evidence>
<dbReference type="PANTHER" id="PTHR42718">
    <property type="entry name" value="MAJOR FACILITATOR SUPERFAMILY MULTIDRUG TRANSPORTER MFSC"/>
    <property type="match status" value="1"/>
</dbReference>
<dbReference type="STRING" id="1089455.MOPEL_027_00200"/>
<evidence type="ECO:0000256" key="7">
    <source>
        <dbReference type="SAM" id="Phobius"/>
    </source>
</evidence>
<keyword evidence="2" id="KW-0813">Transport</keyword>
<gene>
    <name evidence="9" type="ORF">MOPEL_027_00200</name>
</gene>
<feature type="transmembrane region" description="Helical" evidence="7">
    <location>
        <begin position="277"/>
        <end position="299"/>
    </location>
</feature>
<feature type="transmembrane region" description="Helical" evidence="7">
    <location>
        <begin position="482"/>
        <end position="505"/>
    </location>
</feature>
<evidence type="ECO:0000313" key="10">
    <source>
        <dbReference type="Proteomes" id="UP000004367"/>
    </source>
</evidence>
<feature type="transmembrane region" description="Helical" evidence="7">
    <location>
        <begin position="90"/>
        <end position="109"/>
    </location>
</feature>
<dbReference type="InterPro" id="IPR020846">
    <property type="entry name" value="MFS_dom"/>
</dbReference>
<dbReference type="GO" id="GO:0005886">
    <property type="term" value="C:plasma membrane"/>
    <property type="evidence" value="ECO:0007669"/>
    <property type="project" value="UniProtKB-SubCell"/>
</dbReference>
<comment type="subcellular location">
    <subcellularLocation>
        <location evidence="1">Cell membrane</location>
        <topology evidence="1">Multi-pass membrane protein</topology>
    </subcellularLocation>
</comment>
<dbReference type="eggNOG" id="COG0477">
    <property type="taxonomic scope" value="Bacteria"/>
</dbReference>
<dbReference type="PROSITE" id="PS50850">
    <property type="entry name" value="MFS"/>
    <property type="match status" value="1"/>
</dbReference>
<feature type="transmembrane region" description="Helical" evidence="7">
    <location>
        <begin position="311"/>
        <end position="335"/>
    </location>
</feature>
<keyword evidence="6 7" id="KW-0472">Membrane</keyword>
<organism evidence="9 10">
    <name type="scientific">Mobilicoccus pelagius NBRC 104925</name>
    <dbReference type="NCBI Taxonomy" id="1089455"/>
    <lineage>
        <taxon>Bacteria</taxon>
        <taxon>Bacillati</taxon>
        <taxon>Actinomycetota</taxon>
        <taxon>Actinomycetes</taxon>
        <taxon>Micrococcales</taxon>
        <taxon>Dermatophilaceae</taxon>
        <taxon>Mobilicoccus</taxon>
    </lineage>
</organism>
<dbReference type="SUPFAM" id="SSF103473">
    <property type="entry name" value="MFS general substrate transporter"/>
    <property type="match status" value="1"/>
</dbReference>
<proteinExistence type="predicted"/>
<accession>H5UPQ1</accession>
<feature type="domain" description="Major facilitator superfamily (MFS) profile" evidence="8">
    <location>
        <begin position="24"/>
        <end position="509"/>
    </location>
</feature>
<dbReference type="Gene3D" id="1.20.1720.10">
    <property type="entry name" value="Multidrug resistance protein D"/>
    <property type="match status" value="1"/>
</dbReference>
<dbReference type="EMBL" id="BAFE01000025">
    <property type="protein sequence ID" value="GAB47709.1"/>
    <property type="molecule type" value="Genomic_DNA"/>
</dbReference>
<feature type="transmembrane region" description="Helical" evidence="7">
    <location>
        <begin position="148"/>
        <end position="168"/>
    </location>
</feature>
<keyword evidence="5 7" id="KW-1133">Transmembrane helix</keyword>
<dbReference type="RefSeq" id="WP_009481607.1">
    <property type="nucleotide sequence ID" value="NZ_BAFE01000025.1"/>
</dbReference>
<evidence type="ECO:0000256" key="4">
    <source>
        <dbReference type="ARBA" id="ARBA00022692"/>
    </source>
</evidence>
<sequence>MSDADLIEAGPTPPPRAGLRQWAALVTLVLPVLVVSIDNTALSFAVPALSTELQPSSQQLLWIVDVYGLVLAGLLVTMGMLGDRVGRRRLLMIGAAGFGLVSVYAAFAPDAGHLIAARVLLAVFGATLMPSTLSLLRNLFLDDGQRRLALAIWATGFSGGSAIGPILGGWLLEHFWWGAIFLVSVPAAVILLVAGPFLLPESRNPDAGRLDVPSVLLSIGAMLPLVFAIKQGAEAGLDVPTVASFLVGAGLGAVFLRRQLTRPDPLLDLRLFTRSAFTASVAANFFSIFAFAALMFFMTQHLQFVEGRSPMQAAIVLIPGAVASIVAGLLAVALARAFAIPNVIGVGLLLAFAGYCLGVTLTTDSSLGVVVGVFVLVGTGAGLAETLTNDVILASVPAQRAGAASGISETAYELGSALGVAILGSLLTSVYRSHIVVPEGVPAFARPAIENMIGTAMPAADQLPEPLAEAVRAAARTAFESGVATTCLVGAVVMGLTAVVTWTILRRSDAPSAV</sequence>
<evidence type="ECO:0000256" key="5">
    <source>
        <dbReference type="ARBA" id="ARBA00022989"/>
    </source>
</evidence>
<feature type="transmembrane region" description="Helical" evidence="7">
    <location>
        <begin position="22"/>
        <end position="48"/>
    </location>
</feature>
<feature type="transmembrane region" description="Helical" evidence="7">
    <location>
        <begin position="235"/>
        <end position="256"/>
    </location>
</feature>
<dbReference type="CDD" id="cd17321">
    <property type="entry name" value="MFS_MMR_MDR_like"/>
    <property type="match status" value="1"/>
</dbReference>
<name>H5UPQ1_9MICO</name>
<evidence type="ECO:0000256" key="2">
    <source>
        <dbReference type="ARBA" id="ARBA00022448"/>
    </source>
</evidence>
<feature type="transmembrane region" description="Helical" evidence="7">
    <location>
        <begin position="115"/>
        <end position="136"/>
    </location>
</feature>
<dbReference type="InterPro" id="IPR011701">
    <property type="entry name" value="MFS"/>
</dbReference>
<evidence type="ECO:0000256" key="6">
    <source>
        <dbReference type="ARBA" id="ARBA00023136"/>
    </source>
</evidence>
<keyword evidence="3" id="KW-1003">Cell membrane</keyword>
<dbReference type="GO" id="GO:0022857">
    <property type="term" value="F:transmembrane transporter activity"/>
    <property type="evidence" value="ECO:0007669"/>
    <property type="project" value="InterPro"/>
</dbReference>
<reference evidence="9 10" key="1">
    <citation type="submission" date="2012-02" db="EMBL/GenBank/DDBJ databases">
        <title>Whole genome shotgun sequence of Mobilicoccus pelagius NBRC 104925.</title>
        <authorList>
            <person name="Yoshida Y."/>
            <person name="Hosoyama A."/>
            <person name="Tsuchikane K."/>
            <person name="Katsumata H."/>
            <person name="Yamazaki S."/>
            <person name="Fujita N."/>
        </authorList>
    </citation>
    <scope>NUCLEOTIDE SEQUENCE [LARGE SCALE GENOMIC DNA]</scope>
    <source>
        <strain evidence="9 10">NBRC 104925</strain>
    </source>
</reference>
<dbReference type="AlphaFoldDB" id="H5UPQ1"/>
<keyword evidence="10" id="KW-1185">Reference proteome</keyword>
<dbReference type="Proteomes" id="UP000004367">
    <property type="component" value="Unassembled WGS sequence"/>
</dbReference>
<dbReference type="Gene3D" id="1.20.1250.20">
    <property type="entry name" value="MFS general substrate transporter like domains"/>
    <property type="match status" value="1"/>
</dbReference>
<comment type="caution">
    <text evidence="9">The sequence shown here is derived from an EMBL/GenBank/DDBJ whole genome shotgun (WGS) entry which is preliminary data.</text>
</comment>
<evidence type="ECO:0000259" key="8">
    <source>
        <dbReference type="PROSITE" id="PS50850"/>
    </source>
</evidence>
<feature type="transmembrane region" description="Helical" evidence="7">
    <location>
        <begin position="342"/>
        <end position="361"/>
    </location>
</feature>
<evidence type="ECO:0000256" key="3">
    <source>
        <dbReference type="ARBA" id="ARBA00022475"/>
    </source>
</evidence>
<feature type="transmembrane region" description="Helical" evidence="7">
    <location>
        <begin position="210"/>
        <end position="229"/>
    </location>
</feature>
<dbReference type="Pfam" id="PF07690">
    <property type="entry name" value="MFS_1"/>
    <property type="match status" value="1"/>
</dbReference>
<feature type="transmembrane region" description="Helical" evidence="7">
    <location>
        <begin position="367"/>
        <end position="384"/>
    </location>
</feature>
<protein>
    <submittedName>
        <fullName evidence="9">Putative drug resistance transporter</fullName>
    </submittedName>
</protein>
<dbReference type="PANTHER" id="PTHR42718:SF47">
    <property type="entry name" value="METHYL VIOLOGEN RESISTANCE PROTEIN SMVA"/>
    <property type="match status" value="1"/>
</dbReference>
<evidence type="ECO:0000256" key="1">
    <source>
        <dbReference type="ARBA" id="ARBA00004651"/>
    </source>
</evidence>